<evidence type="ECO:0000256" key="2">
    <source>
        <dbReference type="ARBA" id="ARBA00007637"/>
    </source>
</evidence>
<comment type="caution">
    <text evidence="4">The sequence shown here is derived from an EMBL/GenBank/DDBJ whole genome shotgun (WGS) entry which is preliminary data.</text>
</comment>
<dbReference type="Proteomes" id="UP000016568">
    <property type="component" value="Unassembled WGS sequence"/>
</dbReference>
<dbReference type="AlphaFoldDB" id="U2ZYJ4"/>
<name>U2ZYJ4_9SPHN</name>
<accession>U2ZYJ4</accession>
<evidence type="ECO:0000313" key="5">
    <source>
        <dbReference type="Proteomes" id="UP000016568"/>
    </source>
</evidence>
<gene>
    <name evidence="4" type="ORF">NT2_01_03680</name>
</gene>
<dbReference type="InterPro" id="IPR036291">
    <property type="entry name" value="NAD(P)-bd_dom_sf"/>
</dbReference>
<proteinExistence type="inferred from homology"/>
<reference evidence="4 5" key="1">
    <citation type="submission" date="2013-09" db="EMBL/GenBank/DDBJ databases">
        <title>Whole genome shotgun sequence of Novosphingobium tardaugens NBRC 16725.</title>
        <authorList>
            <person name="Isaki S."/>
            <person name="Hosoyama A."/>
            <person name="Tsuchikane K."/>
            <person name="Katsumata H."/>
            <person name="Ando Y."/>
            <person name="Yamazaki S."/>
            <person name="Fujita N."/>
        </authorList>
    </citation>
    <scope>NUCLEOTIDE SEQUENCE [LARGE SCALE GENOMIC DNA]</scope>
    <source>
        <strain evidence="4 5">NBRC 16725</strain>
    </source>
</reference>
<evidence type="ECO:0000313" key="4">
    <source>
        <dbReference type="EMBL" id="GAD47598.1"/>
    </source>
</evidence>
<evidence type="ECO:0000256" key="1">
    <source>
        <dbReference type="ARBA" id="ARBA00005125"/>
    </source>
</evidence>
<keyword evidence="5" id="KW-1185">Reference proteome</keyword>
<dbReference type="EMBL" id="BASZ01000001">
    <property type="protein sequence ID" value="GAD47598.1"/>
    <property type="molecule type" value="Genomic_DNA"/>
</dbReference>
<dbReference type="InterPro" id="IPR001509">
    <property type="entry name" value="Epimerase_deHydtase"/>
</dbReference>
<dbReference type="Pfam" id="PF01370">
    <property type="entry name" value="Epimerase"/>
    <property type="match status" value="1"/>
</dbReference>
<comment type="similarity">
    <text evidence="2">Belongs to the NAD(P)-dependent epimerase/dehydratase family.</text>
</comment>
<dbReference type="SUPFAM" id="SSF51735">
    <property type="entry name" value="NAD(P)-binding Rossmann-fold domains"/>
    <property type="match status" value="1"/>
</dbReference>
<sequence>MGWGEDVAVMNRAPIEGSRILITGATGQFARPLVSAYAATAQVFAAARYGKQEDHDAIAALGAIPVRIDLSHPESLSALPDVEFVINAAVAKSGDFERDLRDNAEGVGHLMAKVRNARAFLHISTTGVYAYEGHRPRKENDALGDNHRAMFPTYSIAKIAAECVVRFAAAAFDLPAIIARMSVPYGDDGGWPYFHLLAMQNHQPITVHPERPNFYNPLHVDDYIEKMPYLLGAASCDAMTTNLGGSQMVALEEWCAHIGERTGLVPIFEEQANAFGSLAIDTTLMHALIGETKVDWRDGIDRMLQARLQDGIVLS</sequence>
<dbReference type="Gene3D" id="3.40.50.720">
    <property type="entry name" value="NAD(P)-binding Rossmann-like Domain"/>
    <property type="match status" value="1"/>
</dbReference>
<organism evidence="4 5">
    <name type="scientific">Caenibius tardaugens NBRC 16725</name>
    <dbReference type="NCBI Taxonomy" id="1219035"/>
    <lineage>
        <taxon>Bacteria</taxon>
        <taxon>Pseudomonadati</taxon>
        <taxon>Pseudomonadota</taxon>
        <taxon>Alphaproteobacteria</taxon>
        <taxon>Sphingomonadales</taxon>
        <taxon>Erythrobacteraceae</taxon>
        <taxon>Caenibius</taxon>
    </lineage>
</organism>
<dbReference type="PANTHER" id="PTHR43000">
    <property type="entry name" value="DTDP-D-GLUCOSE 4,6-DEHYDRATASE-RELATED"/>
    <property type="match status" value="1"/>
</dbReference>
<feature type="domain" description="NAD-dependent epimerase/dehydratase" evidence="3">
    <location>
        <begin position="20"/>
        <end position="231"/>
    </location>
</feature>
<dbReference type="eggNOG" id="COG0451">
    <property type="taxonomic scope" value="Bacteria"/>
</dbReference>
<comment type="pathway">
    <text evidence="1">Bacterial outer membrane biogenesis; LPS O-antigen biosynthesis.</text>
</comment>
<evidence type="ECO:0000259" key="3">
    <source>
        <dbReference type="Pfam" id="PF01370"/>
    </source>
</evidence>
<protein>
    <submittedName>
        <fullName evidence="4">NAD-dependent epimerase/dehydratase family protein</fullName>
    </submittedName>
</protein>